<dbReference type="InterPro" id="IPR052339">
    <property type="entry name" value="Fe-S_Maturation_MIP18"/>
</dbReference>
<evidence type="ECO:0000259" key="2">
    <source>
        <dbReference type="Pfam" id="PF23451"/>
    </source>
</evidence>
<dbReference type="InterPro" id="IPR002744">
    <property type="entry name" value="MIP18-like"/>
</dbReference>
<organism evidence="3 4">
    <name type="scientific">Dasania phycosphaerae</name>
    <dbReference type="NCBI Taxonomy" id="2950436"/>
    <lineage>
        <taxon>Bacteria</taxon>
        <taxon>Pseudomonadati</taxon>
        <taxon>Pseudomonadota</taxon>
        <taxon>Gammaproteobacteria</taxon>
        <taxon>Cellvibrionales</taxon>
        <taxon>Spongiibacteraceae</taxon>
        <taxon>Dasania</taxon>
    </lineage>
</organism>
<feature type="domain" description="MIP18 family-like" evidence="1">
    <location>
        <begin position="25"/>
        <end position="85"/>
    </location>
</feature>
<dbReference type="NCBIfam" id="TIGR02159">
    <property type="entry name" value="PA_CoA_Oxy4"/>
    <property type="match status" value="1"/>
</dbReference>
<name>A0A9J6RSH1_9GAMM</name>
<sequence>MQQIPVMPHEQYQRLQLRRNSPCAELWDLLDEVKDPEIPVLSLWDLGVLRDVRREDDTVQVTITPTYSGCPAMDVMREDIEILLRQNGIKKFTVKTVLAPAWTTDWMTEKGRAQLRDYGIAAPNDVQCQSGKETPEANVRCPHCGSSHTDRVSEFASTACKALFQCRDCSEPFDYFKNI</sequence>
<dbReference type="SUPFAM" id="SSF117916">
    <property type="entry name" value="Fe-S cluster assembly (FSCA) domain-like"/>
    <property type="match status" value="1"/>
</dbReference>
<reference evidence="3 4" key="1">
    <citation type="submission" date="2022-12" db="EMBL/GenBank/DDBJ databases">
        <title>Dasania phycosphaerae sp. nov., isolated from particulate material of the south coast of Korea.</title>
        <authorList>
            <person name="Jiang Y."/>
        </authorList>
    </citation>
    <scope>NUCLEOTIDE SEQUENCE [LARGE SCALE GENOMIC DNA]</scope>
    <source>
        <strain evidence="3 4">GY-19</strain>
    </source>
</reference>
<dbReference type="RefSeq" id="WP_258333050.1">
    <property type="nucleotide sequence ID" value="NZ_JAPTGG010000023.1"/>
</dbReference>
<evidence type="ECO:0000313" key="3">
    <source>
        <dbReference type="EMBL" id="MCZ0867120.1"/>
    </source>
</evidence>
<gene>
    <name evidence="3" type="primary">paaJ</name>
    <name evidence="3" type="ORF">O0V09_18135</name>
</gene>
<dbReference type="EMBL" id="JAPTGG010000023">
    <property type="protein sequence ID" value="MCZ0867120.1"/>
    <property type="molecule type" value="Genomic_DNA"/>
</dbReference>
<accession>A0A9J6RSH1</accession>
<dbReference type="PANTHER" id="PTHR42831:SF3">
    <property type="entry name" value="1,2-PHENYLACETYL-COA EPOXIDASE, SUBUNIT D-RELATED"/>
    <property type="match status" value="1"/>
</dbReference>
<dbReference type="PANTHER" id="PTHR42831">
    <property type="entry name" value="FE-S PROTEIN MATURATION AUXILIARY FACTOR YITW"/>
    <property type="match status" value="1"/>
</dbReference>
<dbReference type="InterPro" id="IPR056572">
    <property type="entry name" value="Zn_ribbon_PaaD"/>
</dbReference>
<dbReference type="Pfam" id="PF23451">
    <property type="entry name" value="Zn_ribbon_PaaD"/>
    <property type="match status" value="1"/>
</dbReference>
<evidence type="ECO:0000259" key="1">
    <source>
        <dbReference type="Pfam" id="PF01883"/>
    </source>
</evidence>
<dbReference type="Pfam" id="PF01883">
    <property type="entry name" value="FeS_assembly_P"/>
    <property type="match status" value="1"/>
</dbReference>
<comment type="caution">
    <text evidence="3">The sequence shown here is derived from an EMBL/GenBank/DDBJ whole genome shotgun (WGS) entry which is preliminary data.</text>
</comment>
<dbReference type="Proteomes" id="UP001069090">
    <property type="component" value="Unassembled WGS sequence"/>
</dbReference>
<dbReference type="AlphaFoldDB" id="A0A9J6RSH1"/>
<keyword evidence="4" id="KW-1185">Reference proteome</keyword>
<feature type="domain" description="PaaD zinc beta ribbon" evidence="2">
    <location>
        <begin position="129"/>
        <end position="177"/>
    </location>
</feature>
<dbReference type="InterPro" id="IPR034904">
    <property type="entry name" value="FSCA_dom_sf"/>
</dbReference>
<proteinExistence type="predicted"/>
<dbReference type="Gene3D" id="3.30.300.130">
    <property type="entry name" value="Fe-S cluster assembly (FSCA)"/>
    <property type="match status" value="1"/>
</dbReference>
<evidence type="ECO:0000313" key="4">
    <source>
        <dbReference type="Proteomes" id="UP001069090"/>
    </source>
</evidence>
<dbReference type="InterPro" id="IPR011883">
    <property type="entry name" value="PaaD-like"/>
</dbReference>
<protein>
    <submittedName>
        <fullName evidence="3">Phenylacetate-CoA oxygenase subunit PaaJ</fullName>
    </submittedName>
</protein>